<evidence type="ECO:0000256" key="2">
    <source>
        <dbReference type="ARBA" id="ARBA00022694"/>
    </source>
</evidence>
<dbReference type="OrthoDB" id="2383663at2759"/>
<dbReference type="InterPro" id="IPR020539">
    <property type="entry name" value="RNase_P_CS"/>
</dbReference>
<keyword evidence="6" id="KW-0694">RNA-binding</keyword>
<evidence type="ECO:0000256" key="5">
    <source>
        <dbReference type="ARBA" id="ARBA00022801"/>
    </source>
</evidence>
<dbReference type="GO" id="GO:0000049">
    <property type="term" value="F:tRNA binding"/>
    <property type="evidence" value="ECO:0007669"/>
    <property type="project" value="InterPro"/>
</dbReference>
<dbReference type="InterPro" id="IPR020568">
    <property type="entry name" value="Ribosomal_Su5_D2-typ_SF"/>
</dbReference>
<keyword evidence="8" id="KW-1185">Reference proteome</keyword>
<proteinExistence type="predicted"/>
<keyword evidence="3" id="KW-0540">Nuclease</keyword>
<dbReference type="SUPFAM" id="SSF54211">
    <property type="entry name" value="Ribosomal protein S5 domain 2-like"/>
    <property type="match status" value="1"/>
</dbReference>
<keyword evidence="2" id="KW-0819">tRNA processing</keyword>
<evidence type="ECO:0000313" key="7">
    <source>
        <dbReference type="EMBL" id="OMJ07481.1"/>
    </source>
</evidence>
<comment type="caution">
    <text evidence="7">The sequence shown here is derived from an EMBL/GenBank/DDBJ whole genome shotgun (WGS) entry which is preliminary data.</text>
</comment>
<name>A0A1R1WYN4_9FUNG</name>
<keyword evidence="5" id="KW-0378">Hydrolase</keyword>
<dbReference type="GO" id="GO:0008033">
    <property type="term" value="P:tRNA processing"/>
    <property type="evidence" value="ECO:0007669"/>
    <property type="project" value="UniProtKB-KW"/>
</dbReference>
<dbReference type="EMBL" id="LSSN01006040">
    <property type="protein sequence ID" value="OMJ07481.1"/>
    <property type="molecule type" value="Genomic_DNA"/>
</dbReference>
<sequence length="178" mass="20107">MILYRLNAIKAFARSYTSEIARARNEIPSIACKDATKSDLKSSFDKEKYFKPSGIKKDELGLLLNGKKCIIADSPLFFVKALGWRSSIVTNSLGNRVYGYRLSIVTSKKSVSQLAVIRNRARRRIRKAFQQLAPDHGKMNYDYLVVPKPAIVDAKWNDILDQVKKSLITLSKKIATLP</sequence>
<accession>A0A1R1WYN4</accession>
<dbReference type="AlphaFoldDB" id="A0A1R1WYN4"/>
<dbReference type="GO" id="GO:0004526">
    <property type="term" value="F:ribonuclease P activity"/>
    <property type="evidence" value="ECO:0007669"/>
    <property type="project" value="InterPro"/>
</dbReference>
<evidence type="ECO:0000256" key="6">
    <source>
        <dbReference type="ARBA" id="ARBA00022884"/>
    </source>
</evidence>
<evidence type="ECO:0000256" key="4">
    <source>
        <dbReference type="ARBA" id="ARBA00022759"/>
    </source>
</evidence>
<reference evidence="7 8" key="1">
    <citation type="submission" date="2017-01" db="EMBL/GenBank/DDBJ databases">
        <authorList>
            <person name="Mah S.A."/>
            <person name="Swanson W.J."/>
            <person name="Moy G.W."/>
            <person name="Vacquier V.D."/>
        </authorList>
    </citation>
    <scope>NUCLEOTIDE SEQUENCE [LARGE SCALE GENOMIC DNA]</scope>
    <source>
        <strain evidence="7 8">GSMNP</strain>
    </source>
</reference>
<protein>
    <submittedName>
        <fullName evidence="7">Ribonuclease P protein component</fullName>
    </submittedName>
</protein>
<dbReference type="PROSITE" id="PS00648">
    <property type="entry name" value="RIBONUCLEASE_P"/>
    <property type="match status" value="1"/>
</dbReference>
<dbReference type="Gene3D" id="3.30.230.10">
    <property type="match status" value="1"/>
</dbReference>
<dbReference type="STRING" id="133412.A0A1R1WYN4"/>
<dbReference type="Proteomes" id="UP000187283">
    <property type="component" value="Unassembled WGS sequence"/>
</dbReference>
<comment type="function">
    <text evidence="1">RNaseP catalyzes the removal of the 5'-leader sequence from pre-tRNA to produce the mature 5'-terminus. It can also cleave other RNA substrates such as 4.5S RNA. The protein component plays an auxiliary but essential role in vivo by binding to the 5'-leader sequence and broadening the substrate specificity of the ribozyme.</text>
</comment>
<dbReference type="Pfam" id="PF00825">
    <property type="entry name" value="Ribonuclease_P"/>
    <property type="match status" value="1"/>
</dbReference>
<keyword evidence="4" id="KW-0255">Endonuclease</keyword>
<gene>
    <name evidence="7" type="ORF">AYI70_g12154</name>
</gene>
<organism evidence="7 8">
    <name type="scientific">Smittium culicis</name>
    <dbReference type="NCBI Taxonomy" id="133412"/>
    <lineage>
        <taxon>Eukaryota</taxon>
        <taxon>Fungi</taxon>
        <taxon>Fungi incertae sedis</taxon>
        <taxon>Zoopagomycota</taxon>
        <taxon>Kickxellomycotina</taxon>
        <taxon>Harpellomycetes</taxon>
        <taxon>Harpellales</taxon>
        <taxon>Legeriomycetaceae</taxon>
        <taxon>Smittium</taxon>
    </lineage>
</organism>
<evidence type="ECO:0000256" key="1">
    <source>
        <dbReference type="ARBA" id="ARBA00002663"/>
    </source>
</evidence>
<dbReference type="InterPro" id="IPR014721">
    <property type="entry name" value="Ribsml_uS5_D2-typ_fold_subgr"/>
</dbReference>
<evidence type="ECO:0000313" key="8">
    <source>
        <dbReference type="Proteomes" id="UP000187283"/>
    </source>
</evidence>
<evidence type="ECO:0000256" key="3">
    <source>
        <dbReference type="ARBA" id="ARBA00022722"/>
    </source>
</evidence>
<dbReference type="InterPro" id="IPR000100">
    <property type="entry name" value="RNase_P"/>
</dbReference>